<dbReference type="WBParaSite" id="Pan_g8684.t1">
    <property type="protein sequence ID" value="Pan_g8684.t1"/>
    <property type="gene ID" value="Pan_g8684"/>
</dbReference>
<dbReference type="AlphaFoldDB" id="A0A7E4WBQ5"/>
<reference evidence="2" key="1">
    <citation type="journal article" date="2013" name="Genetics">
        <title>The draft genome and transcriptome of Panagrellus redivivus are shaped by the harsh demands of a free-living lifestyle.</title>
        <authorList>
            <person name="Srinivasan J."/>
            <person name="Dillman A.R."/>
            <person name="Macchietto M.G."/>
            <person name="Heikkinen L."/>
            <person name="Lakso M."/>
            <person name="Fracchia K.M."/>
            <person name="Antoshechkin I."/>
            <person name="Mortazavi A."/>
            <person name="Wong G."/>
            <person name="Sternberg P.W."/>
        </authorList>
    </citation>
    <scope>NUCLEOTIDE SEQUENCE [LARGE SCALE GENOMIC DNA]</scope>
    <source>
        <strain evidence="2">MT8872</strain>
    </source>
</reference>
<dbReference type="Proteomes" id="UP000492821">
    <property type="component" value="Unassembled WGS sequence"/>
</dbReference>
<proteinExistence type="predicted"/>
<organism evidence="2 3">
    <name type="scientific">Panagrellus redivivus</name>
    <name type="common">Microworm</name>
    <dbReference type="NCBI Taxonomy" id="6233"/>
    <lineage>
        <taxon>Eukaryota</taxon>
        <taxon>Metazoa</taxon>
        <taxon>Ecdysozoa</taxon>
        <taxon>Nematoda</taxon>
        <taxon>Chromadorea</taxon>
        <taxon>Rhabditida</taxon>
        <taxon>Tylenchina</taxon>
        <taxon>Panagrolaimomorpha</taxon>
        <taxon>Panagrolaimoidea</taxon>
        <taxon>Panagrolaimidae</taxon>
        <taxon>Panagrellus</taxon>
    </lineage>
</organism>
<keyword evidence="1" id="KW-0812">Transmembrane</keyword>
<name>A0A7E4WBQ5_PANRE</name>
<feature type="transmembrane region" description="Helical" evidence="1">
    <location>
        <begin position="42"/>
        <end position="62"/>
    </location>
</feature>
<protein>
    <submittedName>
        <fullName evidence="3">Uncharacterized protein</fullName>
    </submittedName>
</protein>
<keyword evidence="2" id="KW-1185">Reference proteome</keyword>
<evidence type="ECO:0000313" key="3">
    <source>
        <dbReference type="WBParaSite" id="Pan_g8684.t1"/>
    </source>
</evidence>
<reference evidence="3" key="2">
    <citation type="submission" date="2020-10" db="UniProtKB">
        <authorList>
            <consortium name="WormBaseParasite"/>
        </authorList>
    </citation>
    <scope>IDENTIFICATION</scope>
</reference>
<keyword evidence="1" id="KW-1133">Transmembrane helix</keyword>
<keyword evidence="1" id="KW-0472">Membrane</keyword>
<evidence type="ECO:0000256" key="1">
    <source>
        <dbReference type="SAM" id="Phobius"/>
    </source>
</evidence>
<accession>A0A7E4WBQ5</accession>
<sequence length="82" mass="9140">MVLPRRREKRNHGGPRICWFPSHTNESAINAGGGRLLSYHGYAAIIFTLSWLAAMLSSVLAFQEVSQLVRSLLLSNDSRNAK</sequence>
<evidence type="ECO:0000313" key="2">
    <source>
        <dbReference type="Proteomes" id="UP000492821"/>
    </source>
</evidence>